<evidence type="ECO:0000313" key="3">
    <source>
        <dbReference type="Proteomes" id="UP001327560"/>
    </source>
</evidence>
<evidence type="ECO:0000313" key="2">
    <source>
        <dbReference type="EMBL" id="WOL17343.1"/>
    </source>
</evidence>
<dbReference type="EMBL" id="CP136897">
    <property type="protein sequence ID" value="WOL17343.1"/>
    <property type="molecule type" value="Genomic_DNA"/>
</dbReference>
<dbReference type="Proteomes" id="UP001327560">
    <property type="component" value="Chromosome 8"/>
</dbReference>
<protein>
    <submittedName>
        <fullName evidence="2">Uncharacterized protein</fullName>
    </submittedName>
</protein>
<gene>
    <name evidence="2" type="ORF">Cni_G26134</name>
</gene>
<accession>A0AAQ3KYE5</accession>
<name>A0AAQ3KYE5_9LILI</name>
<reference evidence="2 3" key="1">
    <citation type="submission" date="2023-10" db="EMBL/GenBank/DDBJ databases">
        <title>Chromosome-scale genome assembly provides insights into flower coloration mechanisms of Canna indica.</title>
        <authorList>
            <person name="Li C."/>
        </authorList>
    </citation>
    <scope>NUCLEOTIDE SEQUENCE [LARGE SCALE GENOMIC DNA]</scope>
    <source>
        <tissue evidence="2">Flower</tissue>
    </source>
</reference>
<sequence length="146" mass="15051">MDNIPINGSYSFKLSNNYTNNKCLKRILMTEKRVEGGRTTVPVLLPVGGRGAGGIGRAARSAGRGDGGCGHDRGARPVLRGRGVEAPRAGEGDRGGAIPGVLWCEGSWDVSHVQGDGGGLQGEHAAAGERAGVEDRETGRNGGGRF</sequence>
<keyword evidence="3" id="KW-1185">Reference proteome</keyword>
<proteinExistence type="predicted"/>
<feature type="region of interest" description="Disordered" evidence="1">
    <location>
        <begin position="114"/>
        <end position="146"/>
    </location>
</feature>
<evidence type="ECO:0000256" key="1">
    <source>
        <dbReference type="SAM" id="MobiDB-lite"/>
    </source>
</evidence>
<dbReference type="AlphaFoldDB" id="A0AAQ3KYE5"/>
<feature type="region of interest" description="Disordered" evidence="1">
    <location>
        <begin position="56"/>
        <end position="96"/>
    </location>
</feature>
<feature type="compositionally biased region" description="Basic and acidic residues" evidence="1">
    <location>
        <begin position="82"/>
        <end position="94"/>
    </location>
</feature>
<organism evidence="2 3">
    <name type="scientific">Canna indica</name>
    <name type="common">Indian-shot</name>
    <dbReference type="NCBI Taxonomy" id="4628"/>
    <lineage>
        <taxon>Eukaryota</taxon>
        <taxon>Viridiplantae</taxon>
        <taxon>Streptophyta</taxon>
        <taxon>Embryophyta</taxon>
        <taxon>Tracheophyta</taxon>
        <taxon>Spermatophyta</taxon>
        <taxon>Magnoliopsida</taxon>
        <taxon>Liliopsida</taxon>
        <taxon>Zingiberales</taxon>
        <taxon>Cannaceae</taxon>
        <taxon>Canna</taxon>
    </lineage>
</organism>